<dbReference type="SUPFAM" id="SSF161084">
    <property type="entry name" value="MAPEG domain-like"/>
    <property type="match status" value="1"/>
</dbReference>
<feature type="transmembrane region" description="Helical" evidence="5">
    <location>
        <begin position="79"/>
        <end position="98"/>
    </location>
</feature>
<reference evidence="7" key="1">
    <citation type="journal article" date="2019" name="Int. J. Syst. Evol. Microbiol.">
        <title>The Global Catalogue of Microorganisms (GCM) 10K type strain sequencing project: providing services to taxonomists for standard genome sequencing and annotation.</title>
        <authorList>
            <consortium name="The Broad Institute Genomics Platform"/>
            <consortium name="The Broad Institute Genome Sequencing Center for Infectious Disease"/>
            <person name="Wu L."/>
            <person name="Ma J."/>
        </authorList>
    </citation>
    <scope>NUCLEOTIDE SEQUENCE [LARGE SCALE GENOMIC DNA]</scope>
    <source>
        <strain evidence="7">CCUG 55074</strain>
    </source>
</reference>
<dbReference type="Gene3D" id="1.20.120.550">
    <property type="entry name" value="Membrane associated eicosanoid/glutathione metabolism-like domain"/>
    <property type="match status" value="1"/>
</dbReference>
<accession>A0ABW3T6J4</accession>
<comment type="caution">
    <text evidence="6">The sequence shown here is derived from an EMBL/GenBank/DDBJ whole genome shotgun (WGS) entry which is preliminary data.</text>
</comment>
<evidence type="ECO:0000256" key="2">
    <source>
        <dbReference type="ARBA" id="ARBA00022692"/>
    </source>
</evidence>
<dbReference type="Pfam" id="PF01124">
    <property type="entry name" value="MAPEG"/>
    <property type="match status" value="1"/>
</dbReference>
<organism evidence="6 7">
    <name type="scientific">Phenylobacterium conjunctum</name>
    <dbReference type="NCBI Taxonomy" id="1298959"/>
    <lineage>
        <taxon>Bacteria</taxon>
        <taxon>Pseudomonadati</taxon>
        <taxon>Pseudomonadota</taxon>
        <taxon>Alphaproteobacteria</taxon>
        <taxon>Caulobacterales</taxon>
        <taxon>Caulobacteraceae</taxon>
        <taxon>Phenylobacterium</taxon>
    </lineage>
</organism>
<evidence type="ECO:0000256" key="3">
    <source>
        <dbReference type="ARBA" id="ARBA00022989"/>
    </source>
</evidence>
<keyword evidence="7" id="KW-1185">Reference proteome</keyword>
<protein>
    <submittedName>
        <fullName evidence="6">MAPEG family protein</fullName>
    </submittedName>
</protein>
<gene>
    <name evidence="6" type="ORF">ACFQ27_18755</name>
</gene>
<name>A0ABW3T6J4_9CAUL</name>
<dbReference type="RefSeq" id="WP_374344090.1">
    <property type="nucleotide sequence ID" value="NZ_JBHTLQ010000068.1"/>
</dbReference>
<keyword evidence="2 5" id="KW-0812">Transmembrane</keyword>
<dbReference type="PANTHER" id="PTHR10250:SF15">
    <property type="entry name" value="MICROSOMAL GLUTATHIONE S-TRANSFERASE-RELATED"/>
    <property type="match status" value="1"/>
</dbReference>
<dbReference type="InterPro" id="IPR050997">
    <property type="entry name" value="MAPEG"/>
</dbReference>
<evidence type="ECO:0000313" key="6">
    <source>
        <dbReference type="EMBL" id="MFD1192638.1"/>
    </source>
</evidence>
<dbReference type="InterPro" id="IPR023352">
    <property type="entry name" value="MAPEG-like_dom_sf"/>
</dbReference>
<keyword evidence="4 5" id="KW-0472">Membrane</keyword>
<evidence type="ECO:0000256" key="4">
    <source>
        <dbReference type="ARBA" id="ARBA00023136"/>
    </source>
</evidence>
<dbReference type="PANTHER" id="PTHR10250">
    <property type="entry name" value="MICROSOMAL GLUTATHIONE S-TRANSFERASE"/>
    <property type="match status" value="1"/>
</dbReference>
<dbReference type="EMBL" id="JBHTLQ010000068">
    <property type="protein sequence ID" value="MFD1192638.1"/>
    <property type="molecule type" value="Genomic_DNA"/>
</dbReference>
<evidence type="ECO:0000256" key="5">
    <source>
        <dbReference type="SAM" id="Phobius"/>
    </source>
</evidence>
<proteinExistence type="predicted"/>
<feature type="transmembrane region" description="Helical" evidence="5">
    <location>
        <begin position="6"/>
        <end position="23"/>
    </location>
</feature>
<keyword evidence="3 5" id="KW-1133">Transmembrane helix</keyword>
<comment type="subcellular location">
    <subcellularLocation>
        <location evidence="1">Membrane</location>
        <topology evidence="1">Multi-pass membrane protein</topology>
    </subcellularLocation>
</comment>
<sequence length="135" mass="14893">MEPHYEVAIVTLLALLVYFWMGLRVGGARRKTGIAAPTMTGDPLLERSVRVQANTLEWLPIFLPSLWLFAVYWDDRIAAVAGLVWIVGRILYATGYVADPGKREAGFLIQLLATAVLMFGALGRIVWAMVTTSAI</sequence>
<evidence type="ECO:0000313" key="7">
    <source>
        <dbReference type="Proteomes" id="UP001597216"/>
    </source>
</evidence>
<dbReference type="Proteomes" id="UP001597216">
    <property type="component" value="Unassembled WGS sequence"/>
</dbReference>
<dbReference type="InterPro" id="IPR001129">
    <property type="entry name" value="Membr-assoc_MAPEG"/>
</dbReference>
<feature type="transmembrane region" description="Helical" evidence="5">
    <location>
        <begin position="105"/>
        <end position="130"/>
    </location>
</feature>
<evidence type="ECO:0000256" key="1">
    <source>
        <dbReference type="ARBA" id="ARBA00004141"/>
    </source>
</evidence>